<evidence type="ECO:0000256" key="4">
    <source>
        <dbReference type="ARBA" id="ARBA00023049"/>
    </source>
</evidence>
<proteinExistence type="inferred from homology"/>
<name>A0A3N7HTN8_9BURK</name>
<dbReference type="PANTHER" id="PTHR30624:SF10">
    <property type="entry name" value="CONSERVED PROTEIN"/>
    <property type="match status" value="1"/>
</dbReference>
<reference evidence="7 8" key="1">
    <citation type="submission" date="2018-08" db="EMBL/GenBank/DDBJ databases">
        <authorList>
            <person name="Khan S.A."/>
            <person name="Jeon C.O."/>
            <person name="Chun B.H."/>
            <person name="Jeong S.E."/>
        </authorList>
    </citation>
    <scope>NUCLEOTIDE SEQUENCE [LARGE SCALE GENOMIC DNA]</scope>
    <source>
        <strain evidence="7 8">S-16</strain>
    </source>
</reference>
<dbReference type="Gene3D" id="3.30.2290.10">
    <property type="entry name" value="PmbA/TldD superfamily"/>
    <property type="match status" value="1"/>
</dbReference>
<dbReference type="EMBL" id="QUSW01000002">
    <property type="protein sequence ID" value="RQP24656.1"/>
    <property type="molecule type" value="Genomic_DNA"/>
</dbReference>
<comment type="similarity">
    <text evidence="1">Belongs to the peptidase U62 family.</text>
</comment>
<dbReference type="GO" id="GO:0008237">
    <property type="term" value="F:metallopeptidase activity"/>
    <property type="evidence" value="ECO:0007669"/>
    <property type="project" value="UniProtKB-KW"/>
</dbReference>
<dbReference type="Proteomes" id="UP000267464">
    <property type="component" value="Unassembled WGS sequence"/>
</dbReference>
<dbReference type="PANTHER" id="PTHR30624">
    <property type="entry name" value="UNCHARACTERIZED PROTEIN TLDD AND PMBA"/>
    <property type="match status" value="1"/>
</dbReference>
<dbReference type="RefSeq" id="WP_124539549.1">
    <property type="nucleotide sequence ID" value="NZ_QUSW01000002.1"/>
</dbReference>
<dbReference type="AlphaFoldDB" id="A0A3N7HTN8"/>
<evidence type="ECO:0000259" key="6">
    <source>
        <dbReference type="Pfam" id="PF19289"/>
    </source>
</evidence>
<dbReference type="InterPro" id="IPR036059">
    <property type="entry name" value="TldD/PmbA_sf"/>
</dbReference>
<protein>
    <submittedName>
        <fullName evidence="7">TldD/PmbA family protein</fullName>
    </submittedName>
</protein>
<dbReference type="Pfam" id="PF01523">
    <property type="entry name" value="PmbA_TldD_1st"/>
    <property type="match status" value="1"/>
</dbReference>
<gene>
    <name evidence="7" type="ORF">DZC73_07090</name>
</gene>
<evidence type="ECO:0000256" key="1">
    <source>
        <dbReference type="ARBA" id="ARBA00005836"/>
    </source>
</evidence>
<dbReference type="InterPro" id="IPR045569">
    <property type="entry name" value="Metalloprtase-TldD/E_C"/>
</dbReference>
<keyword evidence="8" id="KW-1185">Reference proteome</keyword>
<evidence type="ECO:0000313" key="8">
    <source>
        <dbReference type="Proteomes" id="UP000267464"/>
    </source>
</evidence>
<dbReference type="InterPro" id="IPR035068">
    <property type="entry name" value="TldD/PmbA_N"/>
</dbReference>
<dbReference type="GO" id="GO:0005829">
    <property type="term" value="C:cytosol"/>
    <property type="evidence" value="ECO:0007669"/>
    <property type="project" value="TreeGrafter"/>
</dbReference>
<reference evidence="7 8" key="2">
    <citation type="submission" date="2018-12" db="EMBL/GenBank/DDBJ databases">
        <title>Rhizobacter gummiphilus sp. nov., a rubber-degrading bacterium isolated from the soil of a botanical garden in Japan.</title>
        <authorList>
            <person name="Shunsuke S.S."/>
        </authorList>
    </citation>
    <scope>NUCLEOTIDE SEQUENCE [LARGE SCALE GENOMIC DNA]</scope>
    <source>
        <strain evidence="7 8">S-16</strain>
    </source>
</reference>
<evidence type="ECO:0000259" key="5">
    <source>
        <dbReference type="Pfam" id="PF01523"/>
    </source>
</evidence>
<keyword evidence="4" id="KW-0482">Metalloprotease</keyword>
<organism evidence="7 8">
    <name type="scientific">Piscinibacter terrae</name>
    <dbReference type="NCBI Taxonomy" id="2496871"/>
    <lineage>
        <taxon>Bacteria</taxon>
        <taxon>Pseudomonadati</taxon>
        <taxon>Pseudomonadota</taxon>
        <taxon>Betaproteobacteria</taxon>
        <taxon>Burkholderiales</taxon>
        <taxon>Sphaerotilaceae</taxon>
        <taxon>Piscinibacter</taxon>
    </lineage>
</organism>
<dbReference type="GO" id="GO:0006508">
    <property type="term" value="P:proteolysis"/>
    <property type="evidence" value="ECO:0007669"/>
    <property type="project" value="UniProtKB-KW"/>
</dbReference>
<evidence type="ECO:0000313" key="7">
    <source>
        <dbReference type="EMBL" id="RQP24656.1"/>
    </source>
</evidence>
<keyword evidence="3" id="KW-0378">Hydrolase</keyword>
<feature type="domain" description="Metalloprotease TldD/E C-terminal" evidence="6">
    <location>
        <begin position="232"/>
        <end position="479"/>
    </location>
</feature>
<dbReference type="InterPro" id="IPR002510">
    <property type="entry name" value="Metalloprtase-TldD/E_N"/>
</dbReference>
<evidence type="ECO:0000256" key="3">
    <source>
        <dbReference type="ARBA" id="ARBA00022801"/>
    </source>
</evidence>
<evidence type="ECO:0000256" key="2">
    <source>
        <dbReference type="ARBA" id="ARBA00022670"/>
    </source>
</evidence>
<feature type="domain" description="Metalloprotease TldD/E N-terminal" evidence="5">
    <location>
        <begin position="19"/>
        <end position="83"/>
    </location>
</feature>
<comment type="caution">
    <text evidence="7">The sequence shown here is derived from an EMBL/GenBank/DDBJ whole genome shotgun (WGS) entry which is preliminary data.</text>
</comment>
<keyword evidence="2" id="KW-0645">Protease</keyword>
<dbReference type="Pfam" id="PF19289">
    <property type="entry name" value="PmbA_TldD_3rd"/>
    <property type="match status" value="1"/>
</dbReference>
<dbReference type="InterPro" id="IPR051463">
    <property type="entry name" value="Peptidase_U62_metallo"/>
</dbReference>
<dbReference type="OrthoDB" id="9803213at2"/>
<accession>A0A3N7HTN8</accession>
<sequence>MLDQLEAVARRSAPAVQQWAVRGVAETSEDLTMRQGVAQAPSRSRDAGAMVTVIDRGGMGYAATSDLSESGLKAAFARATDLAHAVAGRTVFDYGQLAPVAPKGRYASPVEKPNASSGLKARLDLLGSTSAATRLDERIVDWSATLWTIETEQLLVTGDGGSAQQRFSQVIPNVQATANVNGVTQTRSAHGQYNGFCQQGGLEVLDRARFATDGPRVAREALELAMAPQCPSGEMDVILMPDQMMLQIHESIGHPLELDRILGDERNFAGTSFVTLDMFGRYQYGSDLLNVTYDPTRSEQLASFAFDDDGTPAERQFIIEHGLLKRPLGGSISLARARAMRGDIEGVATTRACSWNRAPIDRMSNLNVEPGSSSLDQMIASIESGVLMRTNCSWSIDDSRNKFQFGCEYGRVIRNGQLAEVVRNPNYRGISATFWRSLAMVGDASTFEVMGTPYCGKGEPSQVIRVGHASPACKFSRVAVFGGEA</sequence>
<dbReference type="SUPFAM" id="SSF111283">
    <property type="entry name" value="Putative modulator of DNA gyrase, PmbA/TldD"/>
    <property type="match status" value="1"/>
</dbReference>